<accession>A0AAD2BUJ6</accession>
<evidence type="ECO:0000313" key="2">
    <source>
        <dbReference type="Proteomes" id="UP001189756"/>
    </source>
</evidence>
<reference evidence="1" key="1">
    <citation type="submission" date="2023-07" db="EMBL/GenBank/DDBJ databases">
        <authorList>
            <person name="Peeters C."/>
        </authorList>
    </citation>
    <scope>NUCLEOTIDE SEQUENCE</scope>
    <source>
        <strain evidence="1">R-77560</strain>
    </source>
</reference>
<proteinExistence type="predicted"/>
<organism evidence="1 2">
    <name type="scientific">Ralstonia thomasii</name>
    <dbReference type="NCBI Taxonomy" id="3058596"/>
    <lineage>
        <taxon>Bacteria</taxon>
        <taxon>Pseudomonadati</taxon>
        <taxon>Pseudomonadota</taxon>
        <taxon>Betaproteobacteria</taxon>
        <taxon>Burkholderiales</taxon>
        <taxon>Burkholderiaceae</taxon>
        <taxon>Ralstonia</taxon>
    </lineage>
</organism>
<dbReference type="AlphaFoldDB" id="A0AAD2BUJ6"/>
<sequence length="49" mass="5235">MDEQIDTPAAHDKRLSAVEERIDAMERGLAQVVAGMAAQAAKKVQEPSA</sequence>
<protein>
    <submittedName>
        <fullName evidence="1">Uncharacterized protein</fullName>
    </submittedName>
</protein>
<dbReference type="EMBL" id="CATZAZ010000015">
    <property type="protein sequence ID" value="CAJ0806581.1"/>
    <property type="molecule type" value="Genomic_DNA"/>
</dbReference>
<dbReference type="Proteomes" id="UP001189756">
    <property type="component" value="Unassembled WGS sequence"/>
</dbReference>
<comment type="caution">
    <text evidence="1">The sequence shown here is derived from an EMBL/GenBank/DDBJ whole genome shotgun (WGS) entry which is preliminary data.</text>
</comment>
<evidence type="ECO:0000313" key="1">
    <source>
        <dbReference type="EMBL" id="CAJ0806581.1"/>
    </source>
</evidence>
<gene>
    <name evidence="1" type="ORF">R77560_04445</name>
</gene>
<name>A0AAD2BUJ6_9RALS</name>